<protein>
    <recommendedName>
        <fullName evidence="3">Virion structural protein</fullName>
    </recommendedName>
</protein>
<dbReference type="EMBL" id="MK552327">
    <property type="protein sequence ID" value="QBJ02794.1"/>
    <property type="molecule type" value="Genomic_DNA"/>
</dbReference>
<evidence type="ECO:0000313" key="1">
    <source>
        <dbReference type="EMBL" id="QBJ02794.1"/>
    </source>
</evidence>
<sequence>MIDTLISGVDEFTDDVAASFVVPENLQNTILVTTPEGKFTGRASTKPASIVETTDELETQKGVAENFQNVFKWWKRISRGDDPTTDSFNTDELNAWTYDQPSDSIKSTINSVSVMGFVSPEKFDDYVFEVQISSTDGDDDFAGVIVAYALDKATGLTHTLSVMRGGNGAAPMTIDVDYFNFADSRYRVATVLNGLTWMDGTVATGAGLNGGHGGWSLQPNGCRVKVTRKGDILTIETTQMGSTVYFEPAKTIIDLSTDPNLAVFRGPQSFGYTAMSQGLATWKVFQRPERREPIIDIRDWSKWVDASGTWTKVTSTKAEIVAEGWLAKEWLHFNVTTGKYYYMDSALRLYRL</sequence>
<reference evidence="1 2" key="1">
    <citation type="submission" date="2019-02" db="EMBL/GenBank/DDBJ databases">
        <authorList>
            <person name="Frampton R.A."/>
            <person name="Wojtus J.K."/>
            <person name="Fineran P.C."/>
            <person name="Hendrickson H.L."/>
        </authorList>
    </citation>
    <scope>NUCLEOTIDE SEQUENCE [LARGE SCALE GENOMIC DNA]</scope>
</reference>
<evidence type="ECO:0000313" key="2">
    <source>
        <dbReference type="Proteomes" id="UP000294134"/>
    </source>
</evidence>
<accession>A0A481W5Z1</accession>
<organism evidence="1 2">
    <name type="scientific">Pseudomonas phage Psa21</name>
    <dbReference type="NCBI Taxonomy" id="2530023"/>
    <lineage>
        <taxon>Viruses</taxon>
        <taxon>Duplodnaviria</taxon>
        <taxon>Heunggongvirae</taxon>
        <taxon>Uroviricota</taxon>
        <taxon>Caudoviricetes</taxon>
        <taxon>Chimalliviridae</taxon>
        <taxon>Tepukevirus</taxon>
        <taxon>Tepukevirus Psa21</taxon>
    </lineage>
</organism>
<dbReference type="Proteomes" id="UP000294134">
    <property type="component" value="Segment"/>
</dbReference>
<gene>
    <name evidence="1" type="ORF">PSA21_268</name>
</gene>
<evidence type="ECO:0008006" key="3">
    <source>
        <dbReference type="Google" id="ProtNLM"/>
    </source>
</evidence>
<keyword evidence="2" id="KW-1185">Reference proteome</keyword>
<name>A0A481W5Z1_9CAUD</name>
<dbReference type="Gene3D" id="2.60.120.200">
    <property type="match status" value="1"/>
</dbReference>
<proteinExistence type="predicted"/>